<dbReference type="GO" id="GO:0042158">
    <property type="term" value="P:lipoprotein biosynthetic process"/>
    <property type="evidence" value="ECO:0007669"/>
    <property type="project" value="InterPro"/>
</dbReference>
<comment type="caution">
    <text evidence="8">The sequence shown here is derived from an EMBL/GenBank/DDBJ whole genome shotgun (WGS) entry which is preliminary data.</text>
</comment>
<evidence type="ECO:0000256" key="7">
    <source>
        <dbReference type="SAM" id="Phobius"/>
    </source>
</evidence>
<evidence type="ECO:0000256" key="5">
    <source>
        <dbReference type="ARBA" id="ARBA00022989"/>
    </source>
</evidence>
<organism evidence="8 9">
    <name type="scientific">Leptospira ognonensis</name>
    <dbReference type="NCBI Taxonomy" id="2484945"/>
    <lineage>
        <taxon>Bacteria</taxon>
        <taxon>Pseudomonadati</taxon>
        <taxon>Spirochaetota</taxon>
        <taxon>Spirochaetia</taxon>
        <taxon>Leptospirales</taxon>
        <taxon>Leptospiraceae</taxon>
        <taxon>Leptospira</taxon>
    </lineage>
</organism>
<name>A0A4R9K1Q3_9LEPT</name>
<dbReference type="Proteomes" id="UP000297693">
    <property type="component" value="Unassembled WGS sequence"/>
</dbReference>
<accession>A0A4R9K1Q3</accession>
<dbReference type="Pfam" id="PF01790">
    <property type="entry name" value="LGT"/>
    <property type="match status" value="1"/>
</dbReference>
<evidence type="ECO:0000256" key="3">
    <source>
        <dbReference type="ARBA" id="ARBA00022679"/>
    </source>
</evidence>
<dbReference type="PANTHER" id="PTHR30589:SF0">
    <property type="entry name" value="PHOSPHATIDYLGLYCEROL--PROLIPOPROTEIN DIACYLGLYCERYL TRANSFERASE"/>
    <property type="match status" value="1"/>
</dbReference>
<feature type="transmembrane region" description="Helical" evidence="7">
    <location>
        <begin position="112"/>
        <end position="132"/>
    </location>
</feature>
<keyword evidence="9" id="KW-1185">Reference proteome</keyword>
<comment type="similarity">
    <text evidence="1">Belongs to the Lgt family.</text>
</comment>
<evidence type="ECO:0000256" key="1">
    <source>
        <dbReference type="ARBA" id="ARBA00007150"/>
    </source>
</evidence>
<keyword evidence="2" id="KW-1003">Cell membrane</keyword>
<evidence type="ECO:0000256" key="2">
    <source>
        <dbReference type="ARBA" id="ARBA00022475"/>
    </source>
</evidence>
<gene>
    <name evidence="8" type="ORF">EHQ58_12030</name>
</gene>
<protein>
    <recommendedName>
        <fullName evidence="10">Phosphatidylglycerol--prolipoprotein diacylglyceryl transferase</fullName>
    </recommendedName>
</protein>
<feature type="transmembrane region" description="Helical" evidence="7">
    <location>
        <begin position="80"/>
        <end position="105"/>
    </location>
</feature>
<feature type="transmembrane region" description="Helical" evidence="7">
    <location>
        <begin position="276"/>
        <end position="294"/>
    </location>
</feature>
<feature type="transmembrane region" description="Helical" evidence="7">
    <location>
        <begin position="306"/>
        <end position="325"/>
    </location>
</feature>
<dbReference type="EMBL" id="RQGD01000034">
    <property type="protein sequence ID" value="TGL58106.1"/>
    <property type="molecule type" value="Genomic_DNA"/>
</dbReference>
<proteinExistence type="inferred from homology"/>
<dbReference type="InterPro" id="IPR001640">
    <property type="entry name" value="Lgt"/>
</dbReference>
<keyword evidence="3" id="KW-0808">Transferase</keyword>
<keyword evidence="4 7" id="KW-0812">Transmembrane</keyword>
<sequence>MYPLNLDFWIFHFRGYEGHWAVAILILGYYYQRSRSLKAGYGIDWYNKAWSYAILSGFIFARLFHFLFWDTKPFFENPTILFTSTGGFAILGGTVGTAFGAWVYCQYTKVNFLHWCDSLMIPLTLGLALSRFSCFFNGDAYGLPTASFFGVTFSENSDAWMAEWRSLHQYYALDPNPLSIISQIFAPYVNLSDIPIPDSMDSLRKLGYSNLAELSVLYPPTATGDYKKELIALGLVPFPVIYPKVHPAQLYEVFNMTLILLALYKIETFNFSKERMFFIFWFFYGINRFFIEFFRGDRNLALGSLTYAQVISISIVAFAIIGYYLKTKLYNKNLKHSESSN</sequence>
<dbReference type="GO" id="GO:0008961">
    <property type="term" value="F:phosphatidylglycerol-prolipoprotein diacylglyceryl transferase activity"/>
    <property type="evidence" value="ECO:0007669"/>
    <property type="project" value="InterPro"/>
</dbReference>
<evidence type="ECO:0000256" key="4">
    <source>
        <dbReference type="ARBA" id="ARBA00022692"/>
    </source>
</evidence>
<evidence type="ECO:0000313" key="8">
    <source>
        <dbReference type="EMBL" id="TGL58106.1"/>
    </source>
</evidence>
<dbReference type="GO" id="GO:0005886">
    <property type="term" value="C:plasma membrane"/>
    <property type="evidence" value="ECO:0007669"/>
    <property type="project" value="InterPro"/>
</dbReference>
<dbReference type="PANTHER" id="PTHR30589">
    <property type="entry name" value="PROLIPOPROTEIN DIACYLGLYCERYL TRANSFERASE"/>
    <property type="match status" value="1"/>
</dbReference>
<reference evidence="8" key="1">
    <citation type="journal article" date="2019" name="PLoS Negl. Trop. Dis.">
        <title>Revisiting the worldwide diversity of Leptospira species in the environment.</title>
        <authorList>
            <person name="Vincent A.T."/>
            <person name="Schiettekatte O."/>
            <person name="Bourhy P."/>
            <person name="Veyrier F.J."/>
            <person name="Picardeau M."/>
        </authorList>
    </citation>
    <scope>NUCLEOTIDE SEQUENCE [LARGE SCALE GENOMIC DNA]</scope>
    <source>
        <strain evidence="8">201702476</strain>
    </source>
</reference>
<dbReference type="AlphaFoldDB" id="A0A4R9K1Q3"/>
<feature type="transmembrane region" description="Helical" evidence="7">
    <location>
        <begin position="6"/>
        <end position="30"/>
    </location>
</feature>
<keyword evidence="6 7" id="KW-0472">Membrane</keyword>
<feature type="transmembrane region" description="Helical" evidence="7">
    <location>
        <begin position="50"/>
        <end position="68"/>
    </location>
</feature>
<dbReference type="OrthoDB" id="871140at2"/>
<evidence type="ECO:0000313" key="9">
    <source>
        <dbReference type="Proteomes" id="UP000297693"/>
    </source>
</evidence>
<dbReference type="RefSeq" id="WP_135624124.1">
    <property type="nucleotide sequence ID" value="NZ_RQGD01000034.1"/>
</dbReference>
<keyword evidence="5 7" id="KW-1133">Transmembrane helix</keyword>
<feature type="transmembrane region" description="Helical" evidence="7">
    <location>
        <begin position="248"/>
        <end position="264"/>
    </location>
</feature>
<evidence type="ECO:0000256" key="6">
    <source>
        <dbReference type="ARBA" id="ARBA00023136"/>
    </source>
</evidence>
<evidence type="ECO:0008006" key="10">
    <source>
        <dbReference type="Google" id="ProtNLM"/>
    </source>
</evidence>